<dbReference type="VEuPathDB" id="FungiDB:LEMA_P005670.1"/>
<feature type="compositionally biased region" description="Polar residues" evidence="1">
    <location>
        <begin position="16"/>
        <end position="29"/>
    </location>
</feature>
<evidence type="ECO:0000256" key="1">
    <source>
        <dbReference type="SAM" id="MobiDB-lite"/>
    </source>
</evidence>
<dbReference type="HOGENOM" id="CLU_074897_1_0_1"/>
<dbReference type="GeneID" id="13285715"/>
<feature type="compositionally biased region" description="Low complexity" evidence="1">
    <location>
        <begin position="49"/>
        <end position="72"/>
    </location>
</feature>
<evidence type="ECO:0000313" key="2">
    <source>
        <dbReference type="EMBL" id="CBY01780.1"/>
    </source>
</evidence>
<dbReference type="EMBL" id="FP929139">
    <property type="protein sequence ID" value="CBY01780.1"/>
    <property type="molecule type" value="Genomic_DNA"/>
</dbReference>
<evidence type="ECO:0008006" key="4">
    <source>
        <dbReference type="Google" id="ProtNLM"/>
    </source>
</evidence>
<reference evidence="3" key="1">
    <citation type="journal article" date="2011" name="Nat. Commun.">
        <title>Effector diversification within compartments of the Leptosphaeria maculans genome affected by Repeat-Induced Point mutations.</title>
        <authorList>
            <person name="Rouxel T."/>
            <person name="Grandaubert J."/>
            <person name="Hane J.K."/>
            <person name="Hoede C."/>
            <person name="van de Wouw A.P."/>
            <person name="Couloux A."/>
            <person name="Dominguez V."/>
            <person name="Anthouard V."/>
            <person name="Bally P."/>
            <person name="Bourras S."/>
            <person name="Cozijnsen A.J."/>
            <person name="Ciuffetti L.M."/>
            <person name="Degrave A."/>
            <person name="Dilmaghani A."/>
            <person name="Duret L."/>
            <person name="Fudal I."/>
            <person name="Goodwin S.B."/>
            <person name="Gout L."/>
            <person name="Glaser N."/>
            <person name="Linglin J."/>
            <person name="Kema G.H.J."/>
            <person name="Lapalu N."/>
            <person name="Lawrence C.B."/>
            <person name="May K."/>
            <person name="Meyer M."/>
            <person name="Ollivier B."/>
            <person name="Poulain J."/>
            <person name="Schoch C.L."/>
            <person name="Simon A."/>
            <person name="Spatafora J.W."/>
            <person name="Stachowiak A."/>
            <person name="Turgeon B.G."/>
            <person name="Tyler B.M."/>
            <person name="Vincent D."/>
            <person name="Weissenbach J."/>
            <person name="Amselem J."/>
            <person name="Quesneville H."/>
            <person name="Oliver R.P."/>
            <person name="Wincker P."/>
            <person name="Balesdent M.-H."/>
            <person name="Howlett B.J."/>
        </authorList>
    </citation>
    <scope>NUCLEOTIDE SEQUENCE [LARGE SCALE GENOMIC DNA]</scope>
    <source>
        <strain evidence="3">JN3 / isolate v23.1.3 / race Av1-4-5-6-7-8</strain>
    </source>
</reference>
<sequence>MVWPFSKASGDASPAQPATQSPQTESIPPTTAPHDPDFYAAHPHLAPPSFSTASTTPSSSSGSSTISTSTTTDDVLDPSLPRTMSCRAAFDSAFYCSSLGGHFNDLYRYGQLRSCSDHWADFWFCMRTKNSYSGQDVKERMVQDRYREKEKQLMSGPNSEDVWVRRRPGEEVRGAFRAGTGFEKEDRRQ</sequence>
<dbReference type="PANTHER" id="PTHR28052">
    <property type="entry name" value="UPF0545 PROTEIN C22ORF39"/>
    <property type="match status" value="1"/>
</dbReference>
<dbReference type="InterPro" id="IPR021475">
    <property type="entry name" value="Pants/Emi1-like"/>
</dbReference>
<name>E5AEZ1_LEPMJ</name>
<organism evidence="2 3">
    <name type="scientific">Leptosphaeria maculans (strain JN3 / isolate v23.1.3 / race Av1-4-5-6-7-8)</name>
    <name type="common">Blackleg fungus</name>
    <name type="synonym">Phoma lingam</name>
    <dbReference type="NCBI Taxonomy" id="985895"/>
    <lineage>
        <taxon>Eukaryota</taxon>
        <taxon>Fungi</taxon>
        <taxon>Dikarya</taxon>
        <taxon>Ascomycota</taxon>
        <taxon>Pezizomycotina</taxon>
        <taxon>Dothideomycetes</taxon>
        <taxon>Pleosporomycetidae</taxon>
        <taxon>Pleosporales</taxon>
        <taxon>Pleosporineae</taxon>
        <taxon>Leptosphaeriaceae</taxon>
        <taxon>Plenodomus</taxon>
        <taxon>Plenodomus lingam/Leptosphaeria maculans species complex</taxon>
    </lineage>
</organism>
<dbReference type="OrthoDB" id="2017405at2759"/>
<feature type="region of interest" description="Disordered" evidence="1">
    <location>
        <begin position="1"/>
        <end position="78"/>
    </location>
</feature>
<dbReference type="OMA" id="CMRTKNS"/>
<dbReference type="STRING" id="985895.E5AEZ1"/>
<dbReference type="RefSeq" id="XP_003845259.1">
    <property type="nucleotide sequence ID" value="XM_003845211.1"/>
</dbReference>
<dbReference type="Proteomes" id="UP000002668">
    <property type="component" value="Genome"/>
</dbReference>
<dbReference type="PANTHER" id="PTHR28052:SF1">
    <property type="entry name" value="UPF0545 PROTEIN C22ORF39"/>
    <property type="match status" value="1"/>
</dbReference>
<accession>E5AEZ1</accession>
<evidence type="ECO:0000313" key="3">
    <source>
        <dbReference type="Proteomes" id="UP000002668"/>
    </source>
</evidence>
<dbReference type="InParanoid" id="E5AEZ1"/>
<dbReference type="eggNOG" id="ENOG502S4MN">
    <property type="taxonomic scope" value="Eukaryota"/>
</dbReference>
<keyword evidence="3" id="KW-1185">Reference proteome</keyword>
<proteinExistence type="predicted"/>
<protein>
    <recommendedName>
        <fullName evidence="4">Early meiotic induction protein 1</fullName>
    </recommendedName>
</protein>
<dbReference type="Pfam" id="PF11326">
    <property type="entry name" value="PANTS-like"/>
    <property type="match status" value="1"/>
</dbReference>
<dbReference type="AlphaFoldDB" id="E5AEZ1"/>
<gene>
    <name evidence="2" type="ORF">LEMA_P005670.1</name>
</gene>